<sequence>MEGKFDFVEACEYMNTRMLSREMPTEQLWKKFMPRVLKWEMNDMERLSPNTPRPAVTVQKCILKKLWRTFFTGILVANADPWVVDEALPPGDTMGVDLIQAARDMCYKDMKAAIRILGTNSVDGKAPGSKDLGSSIQTGTVASIKPIPPTTPQAPTASKPEPKPIAQPVVFGSALRGKQTTDGRALVSAPISVSQPAPKPAPVSTVKDDSKENALSQPTDHTPKCLFGSWKDESGKALPVISGAAPGEIVLPDNMDPTVYLLPIKADIEAWLNMDLYFTSKGATSSYHKIHISPGTVRGRPRPAGVDMKYGLIAFRTLQRWADAMIKEGKMIPVIEFIRTRFGYGNDFGPERKASRMLLEPGVGKEMFPNPIAAITPDEMKRGTSQRPPNPSNLATPTSAKVQTNASPNVTERQDASTNTPKGPIANEHFEDKYHRRSRSRTPDRYRPPLYGGGGYQTRAERSEFDCSPGDRDARENGRHRREEDELFRKYREERDGRPSSHDYDSSRPGFRRDIRDSPTYRSPRPSEEARYHQSRESRDEKDPEGIWGSLCPSRNY</sequence>
<feature type="region of interest" description="Disordered" evidence="1">
    <location>
        <begin position="123"/>
        <end position="165"/>
    </location>
</feature>
<dbReference type="AlphaFoldDB" id="A0A439CXU2"/>
<feature type="compositionally biased region" description="Polar residues" evidence="1">
    <location>
        <begin position="383"/>
        <end position="421"/>
    </location>
</feature>
<dbReference type="EMBL" id="RYZI01000287">
    <property type="protein sequence ID" value="RWA07044.1"/>
    <property type="molecule type" value="Genomic_DNA"/>
</dbReference>
<organism evidence="2 3">
    <name type="scientific">Xylaria grammica</name>
    <dbReference type="NCBI Taxonomy" id="363999"/>
    <lineage>
        <taxon>Eukaryota</taxon>
        <taxon>Fungi</taxon>
        <taxon>Dikarya</taxon>
        <taxon>Ascomycota</taxon>
        <taxon>Pezizomycotina</taxon>
        <taxon>Sordariomycetes</taxon>
        <taxon>Xylariomycetidae</taxon>
        <taxon>Xylariales</taxon>
        <taxon>Xylariaceae</taxon>
        <taxon>Xylaria</taxon>
    </lineage>
</organism>
<gene>
    <name evidence="2" type="ORF">EKO27_g8065</name>
</gene>
<feature type="compositionally biased region" description="Basic and acidic residues" evidence="1">
    <location>
        <begin position="459"/>
        <end position="545"/>
    </location>
</feature>
<protein>
    <submittedName>
        <fullName evidence="2">Uncharacterized protein</fullName>
    </submittedName>
</protein>
<reference evidence="2 3" key="1">
    <citation type="submission" date="2018-12" db="EMBL/GenBank/DDBJ databases">
        <title>Draft genome sequence of Xylaria grammica IHI A82.</title>
        <authorList>
            <person name="Buettner E."/>
            <person name="Kellner H."/>
        </authorList>
    </citation>
    <scope>NUCLEOTIDE SEQUENCE [LARGE SCALE GENOMIC DNA]</scope>
    <source>
        <strain evidence="2 3">IHI A82</strain>
    </source>
</reference>
<feature type="compositionally biased region" description="Polar residues" evidence="1">
    <location>
        <begin position="132"/>
        <end position="141"/>
    </location>
</feature>
<keyword evidence="3" id="KW-1185">Reference proteome</keyword>
<name>A0A439CXU2_9PEZI</name>
<comment type="caution">
    <text evidence="2">The sequence shown here is derived from an EMBL/GenBank/DDBJ whole genome shotgun (WGS) entry which is preliminary data.</text>
</comment>
<evidence type="ECO:0000313" key="3">
    <source>
        <dbReference type="Proteomes" id="UP000286045"/>
    </source>
</evidence>
<evidence type="ECO:0000256" key="1">
    <source>
        <dbReference type="SAM" id="MobiDB-lite"/>
    </source>
</evidence>
<dbReference type="Proteomes" id="UP000286045">
    <property type="component" value="Unassembled WGS sequence"/>
</dbReference>
<feature type="region of interest" description="Disordered" evidence="1">
    <location>
        <begin position="182"/>
        <end position="224"/>
    </location>
</feature>
<evidence type="ECO:0000313" key="2">
    <source>
        <dbReference type="EMBL" id="RWA07044.1"/>
    </source>
</evidence>
<feature type="region of interest" description="Disordered" evidence="1">
    <location>
        <begin position="379"/>
        <end position="557"/>
    </location>
</feature>
<accession>A0A439CXU2</accession>
<proteinExistence type="predicted"/>